<feature type="transmembrane region" description="Helical" evidence="1">
    <location>
        <begin position="43"/>
        <end position="67"/>
    </location>
</feature>
<comment type="caution">
    <text evidence="3">The sequence shown here is derived from an EMBL/GenBank/DDBJ whole genome shotgun (WGS) entry which is preliminary data.</text>
</comment>
<keyword evidence="1" id="KW-0812">Transmembrane</keyword>
<accession>D6SRA3</accession>
<evidence type="ECO:0000259" key="2">
    <source>
        <dbReference type="Pfam" id="PF00882"/>
    </source>
</evidence>
<dbReference type="OrthoDB" id="9786483at2"/>
<evidence type="ECO:0000313" key="3">
    <source>
        <dbReference type="EMBL" id="EFI33219.1"/>
    </source>
</evidence>
<protein>
    <recommendedName>
        <fullName evidence="2">Phospholipase C/D domain-containing protein</fullName>
    </recommendedName>
</protein>
<dbReference type="Proteomes" id="UP000005496">
    <property type="component" value="Unassembled WGS sequence"/>
</dbReference>
<evidence type="ECO:0000313" key="4">
    <source>
        <dbReference type="Proteomes" id="UP000005496"/>
    </source>
</evidence>
<keyword evidence="1" id="KW-1133">Transmembrane helix</keyword>
<sequence length="243" mass="27622">MKKIFILFLIIFFVSAENAFAWGPMTHTHFAFEILRAASLLPVAVYSLLTAYSTNFIYGSVVADYFLGKPGQKNPHDWETGFMLLQAAGKRTDQAFACGFLSHLAADTVAHGKMDLGSRGKLGHAWVEMESDSLVTRKCWPAVARMDKSRLKSNDRLARKVIDPKDCRSKGFQGVYRAYLSMSGLNRRRITSYYHEDFDKYHQMSVQRAIDVLSRKESSTYVRMTPNIKKKKKVLTALKSIFV</sequence>
<name>D6SRA3_9BACT</name>
<dbReference type="InterPro" id="IPR029002">
    <property type="entry name" value="PLPC/GPLD1"/>
</dbReference>
<proteinExistence type="predicted"/>
<reference evidence="3" key="1">
    <citation type="submission" date="2010-05" db="EMBL/GenBank/DDBJ databases">
        <title>The draft genome of Desulfonatronospira thiodismutans ASO3-1.</title>
        <authorList>
            <consortium name="US DOE Joint Genome Institute (JGI-PGF)"/>
            <person name="Lucas S."/>
            <person name="Copeland A."/>
            <person name="Lapidus A."/>
            <person name="Cheng J.-F."/>
            <person name="Bruce D."/>
            <person name="Goodwin L."/>
            <person name="Pitluck S."/>
            <person name="Chertkov O."/>
            <person name="Brettin T."/>
            <person name="Detter J.C."/>
            <person name="Han C."/>
            <person name="Land M.L."/>
            <person name="Hauser L."/>
            <person name="Kyrpides N."/>
            <person name="Mikhailova N."/>
            <person name="Muyzer G."/>
            <person name="Woyke T."/>
        </authorList>
    </citation>
    <scope>NUCLEOTIDE SEQUENCE [LARGE SCALE GENOMIC DNA]</scope>
    <source>
        <strain evidence="3">ASO3-1</strain>
    </source>
</reference>
<feature type="domain" description="Phospholipase C/D" evidence="2">
    <location>
        <begin position="26"/>
        <end position="149"/>
    </location>
</feature>
<dbReference type="EMBL" id="ACJN02000003">
    <property type="protein sequence ID" value="EFI33219.1"/>
    <property type="molecule type" value="Genomic_DNA"/>
</dbReference>
<keyword evidence="1" id="KW-0472">Membrane</keyword>
<keyword evidence="4" id="KW-1185">Reference proteome</keyword>
<gene>
    <name evidence="3" type="ORF">Dthio_PD0545</name>
</gene>
<organism evidence="3 4">
    <name type="scientific">Desulfonatronospira thiodismutans ASO3-1</name>
    <dbReference type="NCBI Taxonomy" id="555779"/>
    <lineage>
        <taxon>Bacteria</taxon>
        <taxon>Pseudomonadati</taxon>
        <taxon>Thermodesulfobacteriota</taxon>
        <taxon>Desulfovibrionia</taxon>
        <taxon>Desulfovibrionales</taxon>
        <taxon>Desulfonatronovibrionaceae</taxon>
        <taxon>Desulfonatronospira</taxon>
    </lineage>
</organism>
<dbReference type="AlphaFoldDB" id="D6SRA3"/>
<dbReference type="Pfam" id="PF00882">
    <property type="entry name" value="Zn_dep_PLPC"/>
    <property type="match status" value="1"/>
</dbReference>
<evidence type="ECO:0000256" key="1">
    <source>
        <dbReference type="SAM" id="Phobius"/>
    </source>
</evidence>
<dbReference type="eggNOG" id="ENOG502ZCJY">
    <property type="taxonomic scope" value="Bacteria"/>
</dbReference>